<organism evidence="3 5">
    <name type="scientific">Colwellia hornerae</name>
    <dbReference type="NCBI Taxonomy" id="89402"/>
    <lineage>
        <taxon>Bacteria</taxon>
        <taxon>Pseudomonadati</taxon>
        <taxon>Pseudomonadota</taxon>
        <taxon>Gammaproteobacteria</taxon>
        <taxon>Alteromonadales</taxon>
        <taxon>Colwelliaceae</taxon>
        <taxon>Colwellia</taxon>
    </lineage>
</organism>
<evidence type="ECO:0000256" key="1">
    <source>
        <dbReference type="SAM" id="Phobius"/>
    </source>
</evidence>
<feature type="transmembrane region" description="Helical" evidence="1">
    <location>
        <begin position="76"/>
        <end position="95"/>
    </location>
</feature>
<keyword evidence="4" id="KW-1185">Reference proteome</keyword>
<dbReference type="Proteomes" id="UP000321917">
    <property type="component" value="Unassembled WGS sequence"/>
</dbReference>
<evidence type="ECO:0000313" key="5">
    <source>
        <dbReference type="Proteomes" id="UP000321917"/>
    </source>
</evidence>
<dbReference type="AlphaFoldDB" id="A0A5C6QRU6"/>
<keyword evidence="1" id="KW-0472">Membrane</keyword>
<evidence type="ECO:0008006" key="6">
    <source>
        <dbReference type="Google" id="ProtNLM"/>
    </source>
</evidence>
<dbReference type="OrthoDB" id="1143964at2"/>
<proteinExistence type="predicted"/>
<keyword evidence="1" id="KW-1133">Transmembrane helix</keyword>
<feature type="transmembrane region" description="Helical" evidence="1">
    <location>
        <begin position="107"/>
        <end position="124"/>
    </location>
</feature>
<feature type="transmembrane region" description="Helical" evidence="1">
    <location>
        <begin position="12"/>
        <end position="32"/>
    </location>
</feature>
<name>A0A5C6QRU6_9GAMM</name>
<dbReference type="EMBL" id="VOLR01000005">
    <property type="protein sequence ID" value="TWX62008.1"/>
    <property type="molecule type" value="Genomic_DNA"/>
</dbReference>
<protein>
    <recommendedName>
        <fullName evidence="6">DoxX family protein</fullName>
    </recommendedName>
</protein>
<comment type="caution">
    <text evidence="3">The sequence shown here is derived from an EMBL/GenBank/DDBJ whole genome shotgun (WGS) entry which is preliminary data.</text>
</comment>
<feature type="transmembrane region" description="Helical" evidence="1">
    <location>
        <begin position="52"/>
        <end position="69"/>
    </location>
</feature>
<keyword evidence="1" id="KW-0812">Transmembrane</keyword>
<reference evidence="3 5" key="1">
    <citation type="submission" date="2019-07" db="EMBL/GenBank/DDBJ databases">
        <title>Genomes of sea-ice associated Colwellia species.</title>
        <authorList>
            <person name="Bowman J.P."/>
        </authorList>
    </citation>
    <scope>NUCLEOTIDE SEQUENCE [LARGE SCALE GENOMIC DNA]</scope>
    <source>
        <strain evidence="2 4">ACAM 607</strain>
        <strain evidence="3 5">IC036</strain>
    </source>
</reference>
<evidence type="ECO:0000313" key="3">
    <source>
        <dbReference type="EMBL" id="TWX71341.1"/>
    </source>
</evidence>
<evidence type="ECO:0000313" key="4">
    <source>
        <dbReference type="Proteomes" id="UP000321525"/>
    </source>
</evidence>
<sequence length="134" mass="14450">MEVPSWFKVVGTIALIWNLLGVLAFVGQMMITSEMIAALPDAEQALYASTPLWAKAAFAGAFGSLLLILKNTLATPILACSLAGVLLQMFHSFFISKSLEVYGPGSAVMPVMVILLASYLVWLARKAQRQGWSS</sequence>
<evidence type="ECO:0000313" key="2">
    <source>
        <dbReference type="EMBL" id="TWX62008.1"/>
    </source>
</evidence>
<gene>
    <name evidence="2" type="ORF">ESZ26_04685</name>
    <name evidence="3" type="ORF">ESZ27_02265</name>
</gene>
<dbReference type="EMBL" id="VOLQ01000003">
    <property type="protein sequence ID" value="TWX71341.1"/>
    <property type="molecule type" value="Genomic_DNA"/>
</dbReference>
<accession>A0A5C6QRU6</accession>
<dbReference type="Proteomes" id="UP000321525">
    <property type="component" value="Unassembled WGS sequence"/>
</dbReference>